<evidence type="ECO:0000256" key="1">
    <source>
        <dbReference type="ARBA" id="ARBA00010884"/>
    </source>
</evidence>
<sequence length="338" mass="37994">MRSLSYWPPLPLHSGVIHTVFTAYVQRWGCLYPWQPQTSHVFHGAEGVPLYGEGYRVSQARGTIIATYGITGDLQNQWYLHTLAHWAIARRFDVVLFDWRAHGRSAELSPVLTSDGLYEGQDLVAIAQQCRELGYTPPYWFVGYSLGGQLALWGAWYAQQQGVTEIGGAAVICPNLDSNRSLAHLGTTFWGRQFERAISRQLQHLARHLHRLHPQMFDLKTIAQIDTIAGFDAALVIDRLGFGSVAEYYAASSPLPLLPQLTIPVWILYAADDPLFDPCLVPELLAIAESNPALTLLMTEQGGHVGFTSDRKCQRLWGDPDYCWGIHRLLDWLAQQPR</sequence>
<dbReference type="AlphaFoldDB" id="A0A7D6EUQ1"/>
<keyword evidence="4" id="KW-0378">Hydrolase</keyword>
<dbReference type="PIRSF" id="PIRSF005211">
    <property type="entry name" value="Ab_hydro_YheT"/>
    <property type="match status" value="1"/>
</dbReference>
<dbReference type="Proteomes" id="UP000261812">
    <property type="component" value="Chromosome"/>
</dbReference>
<feature type="domain" description="AB hydrolase-1" evidence="3">
    <location>
        <begin position="87"/>
        <end position="307"/>
    </location>
</feature>
<evidence type="ECO:0000313" key="4">
    <source>
        <dbReference type="EMBL" id="QLL29965.1"/>
    </source>
</evidence>
<feature type="active site" description="Charge relay system" evidence="2">
    <location>
        <position position="304"/>
    </location>
</feature>
<evidence type="ECO:0000259" key="3">
    <source>
        <dbReference type="Pfam" id="PF00561"/>
    </source>
</evidence>
<dbReference type="InterPro" id="IPR029058">
    <property type="entry name" value="AB_hydrolase_fold"/>
</dbReference>
<protein>
    <submittedName>
        <fullName evidence="4">Alpha/beta fold hydrolase</fullName>
    </submittedName>
</protein>
<feature type="active site" description="Charge relay system" evidence="2">
    <location>
        <position position="273"/>
    </location>
</feature>
<evidence type="ECO:0000313" key="5">
    <source>
        <dbReference type="Proteomes" id="UP000261812"/>
    </source>
</evidence>
<dbReference type="GO" id="GO:0047372">
    <property type="term" value="F:monoacylglycerol lipase activity"/>
    <property type="evidence" value="ECO:0007669"/>
    <property type="project" value="TreeGrafter"/>
</dbReference>
<evidence type="ECO:0000256" key="2">
    <source>
        <dbReference type="PIRSR" id="PIRSR005211-1"/>
    </source>
</evidence>
<comment type="similarity">
    <text evidence="1">Belongs to the AB hydrolase superfamily. AB hydrolase 4 family.</text>
</comment>
<accession>A0A7D6EUQ1</accession>
<dbReference type="RefSeq" id="WP_181496654.1">
    <property type="nucleotide sequence ID" value="NZ_CP032152.1"/>
</dbReference>
<reference evidence="5" key="1">
    <citation type="submission" date="2018-09" db="EMBL/GenBank/DDBJ databases">
        <title>Complete genome sequence of thermophilic cyanobacteria strain Thermosynechococcus elongatus PKUAC-SCTE542.</title>
        <authorList>
            <person name="Liang Y."/>
            <person name="Tang J."/>
            <person name="Daroch M."/>
        </authorList>
    </citation>
    <scope>NUCLEOTIDE SEQUENCE [LARGE SCALE GENOMIC DNA]</scope>
    <source>
        <strain evidence="5">E542</strain>
    </source>
</reference>
<dbReference type="InterPro" id="IPR012020">
    <property type="entry name" value="ABHD4"/>
</dbReference>
<feature type="active site" description="Charge relay system" evidence="2">
    <location>
        <position position="145"/>
    </location>
</feature>
<name>A0A7D6EUQ1_9CYAN</name>
<dbReference type="PANTHER" id="PTHR10794:SF94">
    <property type="entry name" value="ESTERASE YHET-RELATED"/>
    <property type="match status" value="1"/>
</dbReference>
<proteinExistence type="inferred from homology"/>
<dbReference type="InterPro" id="IPR050960">
    <property type="entry name" value="AB_hydrolase_4_sf"/>
</dbReference>
<dbReference type="EMBL" id="CP032152">
    <property type="protein sequence ID" value="QLL29965.1"/>
    <property type="molecule type" value="Genomic_DNA"/>
</dbReference>
<keyword evidence="5" id="KW-1185">Reference proteome</keyword>
<organism evidence="4 5">
    <name type="scientific">Thermosynechococcus sichuanensis E542</name>
    <dbReference type="NCBI Taxonomy" id="2016101"/>
    <lineage>
        <taxon>Bacteria</taxon>
        <taxon>Bacillati</taxon>
        <taxon>Cyanobacteriota</taxon>
        <taxon>Cyanophyceae</taxon>
        <taxon>Acaryochloridales</taxon>
        <taxon>Thermosynechococcaceae</taxon>
        <taxon>Thermosynechococcus</taxon>
        <taxon>Thermosynechococcus sichuanensis</taxon>
    </lineage>
</organism>
<dbReference type="GO" id="GO:0034338">
    <property type="term" value="F:short-chain carboxylesterase activity"/>
    <property type="evidence" value="ECO:0007669"/>
    <property type="project" value="TreeGrafter"/>
</dbReference>
<dbReference type="Pfam" id="PF00561">
    <property type="entry name" value="Abhydrolase_1"/>
    <property type="match status" value="1"/>
</dbReference>
<dbReference type="PANTHER" id="PTHR10794">
    <property type="entry name" value="ABHYDROLASE DOMAIN-CONTAINING PROTEIN"/>
    <property type="match status" value="1"/>
</dbReference>
<dbReference type="KEGG" id="tsq:D3A95_05635"/>
<dbReference type="Gene3D" id="3.40.50.1820">
    <property type="entry name" value="alpha/beta hydrolase"/>
    <property type="match status" value="1"/>
</dbReference>
<gene>
    <name evidence="4" type="ORF">D3A95_05635</name>
</gene>
<dbReference type="InterPro" id="IPR000073">
    <property type="entry name" value="AB_hydrolase_1"/>
</dbReference>
<dbReference type="SUPFAM" id="SSF53474">
    <property type="entry name" value="alpha/beta-Hydrolases"/>
    <property type="match status" value="1"/>
</dbReference>